<dbReference type="SUPFAM" id="SSF46689">
    <property type="entry name" value="Homeodomain-like"/>
    <property type="match status" value="2"/>
</dbReference>
<evidence type="ECO:0000256" key="2">
    <source>
        <dbReference type="ARBA" id="ARBA00023125"/>
    </source>
</evidence>
<keyword evidence="2" id="KW-0238">DNA-binding</keyword>
<dbReference type="PANTHER" id="PTHR43280:SF30">
    <property type="entry name" value="MMSAB OPERON REGULATORY PROTEIN"/>
    <property type="match status" value="1"/>
</dbReference>
<dbReference type="PROSITE" id="PS00041">
    <property type="entry name" value="HTH_ARAC_FAMILY_1"/>
    <property type="match status" value="1"/>
</dbReference>
<evidence type="ECO:0000259" key="4">
    <source>
        <dbReference type="PROSITE" id="PS01124"/>
    </source>
</evidence>
<evidence type="ECO:0000256" key="1">
    <source>
        <dbReference type="ARBA" id="ARBA00023015"/>
    </source>
</evidence>
<name>A0A5C4TBW6_9BACL</name>
<dbReference type="Proteomes" id="UP000307943">
    <property type="component" value="Unassembled WGS sequence"/>
</dbReference>
<dbReference type="Gene3D" id="1.10.10.60">
    <property type="entry name" value="Homeodomain-like"/>
    <property type="match status" value="2"/>
</dbReference>
<dbReference type="AlphaFoldDB" id="A0A5C4TBW6"/>
<dbReference type="SMART" id="SM00342">
    <property type="entry name" value="HTH_ARAC"/>
    <property type="match status" value="1"/>
</dbReference>
<dbReference type="Pfam" id="PF02311">
    <property type="entry name" value="AraC_binding"/>
    <property type="match status" value="1"/>
</dbReference>
<keyword evidence="6" id="KW-1185">Reference proteome</keyword>
<keyword evidence="1" id="KW-0805">Transcription regulation</keyword>
<dbReference type="GO" id="GO:0043565">
    <property type="term" value="F:sequence-specific DNA binding"/>
    <property type="evidence" value="ECO:0007669"/>
    <property type="project" value="InterPro"/>
</dbReference>
<gene>
    <name evidence="5" type="ORF">FE784_10590</name>
</gene>
<evidence type="ECO:0000313" key="5">
    <source>
        <dbReference type="EMBL" id="TNJ66415.1"/>
    </source>
</evidence>
<accession>A0A5C4TBW6</accession>
<dbReference type="InterPro" id="IPR018062">
    <property type="entry name" value="HTH_AraC-typ_CS"/>
</dbReference>
<dbReference type="GO" id="GO:0003700">
    <property type="term" value="F:DNA-binding transcription factor activity"/>
    <property type="evidence" value="ECO:0007669"/>
    <property type="project" value="InterPro"/>
</dbReference>
<reference evidence="5 6" key="1">
    <citation type="submission" date="2019-05" db="EMBL/GenBank/DDBJ databases">
        <title>We sequenced the genome of Paenibacillus hemerocallicola KCTC 33185 for further insight into its adaptation and study the phylogeny of Paenibacillus.</title>
        <authorList>
            <person name="Narsing Rao M.P."/>
        </authorList>
    </citation>
    <scope>NUCLEOTIDE SEQUENCE [LARGE SCALE GENOMIC DNA]</scope>
    <source>
        <strain evidence="5 6">KCTC 33185</strain>
    </source>
</reference>
<dbReference type="Pfam" id="PF12833">
    <property type="entry name" value="HTH_18"/>
    <property type="match status" value="1"/>
</dbReference>
<dbReference type="InterPro" id="IPR018060">
    <property type="entry name" value="HTH_AraC"/>
</dbReference>
<dbReference type="InterPro" id="IPR009057">
    <property type="entry name" value="Homeodomain-like_sf"/>
</dbReference>
<dbReference type="InterPro" id="IPR003313">
    <property type="entry name" value="AraC-bd"/>
</dbReference>
<dbReference type="RefSeq" id="WP_139602171.1">
    <property type="nucleotide sequence ID" value="NZ_VDCQ01000011.1"/>
</dbReference>
<dbReference type="PANTHER" id="PTHR43280">
    <property type="entry name" value="ARAC-FAMILY TRANSCRIPTIONAL REGULATOR"/>
    <property type="match status" value="1"/>
</dbReference>
<dbReference type="Gene3D" id="2.60.120.10">
    <property type="entry name" value="Jelly Rolls"/>
    <property type="match status" value="1"/>
</dbReference>
<dbReference type="SUPFAM" id="SSF51215">
    <property type="entry name" value="Regulatory protein AraC"/>
    <property type="match status" value="1"/>
</dbReference>
<dbReference type="OrthoDB" id="9816335at2"/>
<dbReference type="PROSITE" id="PS01124">
    <property type="entry name" value="HTH_ARAC_FAMILY_2"/>
    <property type="match status" value="1"/>
</dbReference>
<evidence type="ECO:0000256" key="3">
    <source>
        <dbReference type="ARBA" id="ARBA00023163"/>
    </source>
</evidence>
<proteinExistence type="predicted"/>
<dbReference type="EMBL" id="VDCQ01000011">
    <property type="protein sequence ID" value="TNJ66415.1"/>
    <property type="molecule type" value="Genomic_DNA"/>
</dbReference>
<comment type="caution">
    <text evidence="5">The sequence shown here is derived from an EMBL/GenBank/DDBJ whole genome shotgun (WGS) entry which is preliminary data.</text>
</comment>
<dbReference type="InterPro" id="IPR014710">
    <property type="entry name" value="RmlC-like_jellyroll"/>
</dbReference>
<feature type="domain" description="HTH araC/xylS-type" evidence="4">
    <location>
        <begin position="193"/>
        <end position="291"/>
    </location>
</feature>
<sequence>MKTVYRGERFFRDGEPFAIVRFSEASMANRVFHSHDFVEICYVCEGGGYHAVEDREYRVGKGDLFLINYDIAHAFYRGEEDGELVTYNLLFEPGFLDDSLLPFHDFSSLAMSYLFRSVWDDEPLRADLRLTYEEQREFETLIGKIMQEYTNRPVGCQAVIRALMIELIVKIMRGFQRKSASDPEQRRNASVIEAAVRHLDDRYYETISLGELARRAFLSKNYFASLFKETTGISVYQYVQHARIEQACRLMGETDRSLGGIALEVGFSDYKAFYSAFRKQKGVSPHVYRSGDV</sequence>
<organism evidence="5 6">
    <name type="scientific">Paenibacillus hemerocallicola</name>
    <dbReference type="NCBI Taxonomy" id="1172614"/>
    <lineage>
        <taxon>Bacteria</taxon>
        <taxon>Bacillati</taxon>
        <taxon>Bacillota</taxon>
        <taxon>Bacilli</taxon>
        <taxon>Bacillales</taxon>
        <taxon>Paenibacillaceae</taxon>
        <taxon>Paenibacillus</taxon>
    </lineage>
</organism>
<dbReference type="InterPro" id="IPR037923">
    <property type="entry name" value="HTH-like"/>
</dbReference>
<protein>
    <submittedName>
        <fullName evidence="5">Helix-turn-helix domain-containing protein</fullName>
    </submittedName>
</protein>
<keyword evidence="3" id="KW-0804">Transcription</keyword>
<evidence type="ECO:0000313" key="6">
    <source>
        <dbReference type="Proteomes" id="UP000307943"/>
    </source>
</evidence>